<organism evidence="1 2">
    <name type="scientific">Geobacillus thermoleovorans CCB_US3_UF5</name>
    <dbReference type="NCBI Taxonomy" id="1111068"/>
    <lineage>
        <taxon>Bacteria</taxon>
        <taxon>Bacillati</taxon>
        <taxon>Bacillota</taxon>
        <taxon>Bacilli</taxon>
        <taxon>Bacillales</taxon>
        <taxon>Anoxybacillaceae</taxon>
        <taxon>Geobacillus</taxon>
        <taxon>Geobacillus thermoleovorans group</taxon>
    </lineage>
</organism>
<keyword evidence="2" id="KW-1185">Reference proteome</keyword>
<dbReference type="EMBL" id="CP003125">
    <property type="protein sequence ID" value="AEV18396.1"/>
    <property type="molecule type" value="Genomic_DNA"/>
</dbReference>
<sequence>MSIPASPMNIKNQTHRFIICCHDEIINEPASTLTKAKQKRHNGK</sequence>
<gene>
    <name evidence="1" type="ORF">GTCCBUS3UF5_10790</name>
</gene>
<evidence type="ECO:0000313" key="2">
    <source>
        <dbReference type="Proteomes" id="UP000005636"/>
    </source>
</evidence>
<protein>
    <submittedName>
        <fullName evidence="1">Uncharacterized protein</fullName>
    </submittedName>
</protein>
<proteinExistence type="predicted"/>
<evidence type="ECO:0000313" key="1">
    <source>
        <dbReference type="EMBL" id="AEV18396.1"/>
    </source>
</evidence>
<reference evidence="1 2" key="1">
    <citation type="submission" date="2011-11" db="EMBL/GenBank/DDBJ databases">
        <title>Complete genome sequence of thermophilic Geobacillus thermoleovorans CCB_US3_UF5.</title>
        <authorList>
            <person name="Muhd Sakaff M.K.L."/>
            <person name="Abdul Rahman A.Y."/>
            <person name="Saito J.A."/>
            <person name="Hou S."/>
            <person name="Alam M."/>
        </authorList>
    </citation>
    <scope>NUCLEOTIDE SEQUENCE [LARGE SCALE GENOMIC DNA]</scope>
    <source>
        <strain evidence="1 2">CCB_US3_UF5</strain>
    </source>
</reference>
<name>A0ABM5MFD2_GEOTH</name>
<dbReference type="Proteomes" id="UP000005636">
    <property type="component" value="Chromosome"/>
</dbReference>
<accession>A0ABM5MFD2</accession>